<evidence type="ECO:0000256" key="1">
    <source>
        <dbReference type="SAM" id="MobiDB-lite"/>
    </source>
</evidence>
<feature type="compositionally biased region" description="Basic residues" evidence="1">
    <location>
        <begin position="225"/>
        <end position="235"/>
    </location>
</feature>
<feature type="region of interest" description="Disordered" evidence="1">
    <location>
        <begin position="207"/>
        <end position="235"/>
    </location>
</feature>
<organism evidence="2 3">
    <name type="scientific">Cercophora newfieldiana</name>
    <dbReference type="NCBI Taxonomy" id="92897"/>
    <lineage>
        <taxon>Eukaryota</taxon>
        <taxon>Fungi</taxon>
        <taxon>Dikarya</taxon>
        <taxon>Ascomycota</taxon>
        <taxon>Pezizomycotina</taxon>
        <taxon>Sordariomycetes</taxon>
        <taxon>Sordariomycetidae</taxon>
        <taxon>Sordariales</taxon>
        <taxon>Lasiosphaeriaceae</taxon>
        <taxon>Cercophora</taxon>
    </lineage>
</organism>
<sequence length="235" mass="26226">MRVEHIHLLRLPVAIDGLFNKSMQLKDPGEPRPLPLESSKTKPKAVRFRPWELLFDYLKGAHKRRETTGVGFHVLQLDVPGPESWDNNTENKSTNGERLPSGGFDPDSNGSGDDPFGSLRDDSDNISVYSCQGLKSRHPLRRISAAEVRRQKISTYFGLAVNGNGTNTQLCFLITAAIQGVMRTAVYVGQEINKKQNGNRLFSMAERRSRDSKVVGPSGLALRPKSVRSRVRSRE</sequence>
<dbReference type="Proteomes" id="UP001174936">
    <property type="component" value="Unassembled WGS sequence"/>
</dbReference>
<dbReference type="AlphaFoldDB" id="A0AA39YA92"/>
<keyword evidence="3" id="KW-1185">Reference proteome</keyword>
<comment type="caution">
    <text evidence="2">The sequence shown here is derived from an EMBL/GenBank/DDBJ whole genome shotgun (WGS) entry which is preliminary data.</text>
</comment>
<evidence type="ECO:0000313" key="2">
    <source>
        <dbReference type="EMBL" id="KAK0648609.1"/>
    </source>
</evidence>
<proteinExistence type="predicted"/>
<name>A0AA39YA92_9PEZI</name>
<dbReference type="EMBL" id="JAULSV010000003">
    <property type="protein sequence ID" value="KAK0648609.1"/>
    <property type="molecule type" value="Genomic_DNA"/>
</dbReference>
<accession>A0AA39YA92</accession>
<reference evidence="2" key="1">
    <citation type="submission" date="2023-06" db="EMBL/GenBank/DDBJ databases">
        <title>Genome-scale phylogeny and comparative genomics of the fungal order Sordariales.</title>
        <authorList>
            <consortium name="Lawrence Berkeley National Laboratory"/>
            <person name="Hensen N."/>
            <person name="Bonometti L."/>
            <person name="Westerberg I."/>
            <person name="Brannstrom I.O."/>
            <person name="Guillou S."/>
            <person name="Cros-Aarteil S."/>
            <person name="Calhoun S."/>
            <person name="Haridas S."/>
            <person name="Kuo A."/>
            <person name="Mondo S."/>
            <person name="Pangilinan J."/>
            <person name="Riley R."/>
            <person name="Labutti K."/>
            <person name="Andreopoulos B."/>
            <person name="Lipzen A."/>
            <person name="Chen C."/>
            <person name="Yanf M."/>
            <person name="Daum C."/>
            <person name="Ng V."/>
            <person name="Clum A."/>
            <person name="Steindorff A."/>
            <person name="Ohm R."/>
            <person name="Martin F."/>
            <person name="Silar P."/>
            <person name="Natvig D."/>
            <person name="Lalanne C."/>
            <person name="Gautier V."/>
            <person name="Ament-Velasquez S.L."/>
            <person name="Kruys A."/>
            <person name="Hutchinson M.I."/>
            <person name="Powell A.J."/>
            <person name="Barry K."/>
            <person name="Miller A.N."/>
            <person name="Grigoriev I.V."/>
            <person name="Debuchy R."/>
            <person name="Gladieux P."/>
            <person name="Thoren M.H."/>
            <person name="Johannesson H."/>
        </authorList>
    </citation>
    <scope>NUCLEOTIDE SEQUENCE</scope>
    <source>
        <strain evidence="2">SMH2532-1</strain>
    </source>
</reference>
<protein>
    <submittedName>
        <fullName evidence="2">Uncharacterized protein</fullName>
    </submittedName>
</protein>
<evidence type="ECO:0000313" key="3">
    <source>
        <dbReference type="Proteomes" id="UP001174936"/>
    </source>
</evidence>
<feature type="compositionally biased region" description="Polar residues" evidence="1">
    <location>
        <begin position="85"/>
        <end position="96"/>
    </location>
</feature>
<feature type="region of interest" description="Disordered" evidence="1">
    <location>
        <begin position="81"/>
        <end position="119"/>
    </location>
</feature>
<gene>
    <name evidence="2" type="ORF">B0T16DRAFT_388805</name>
</gene>